<gene>
    <name evidence="1" type="ORF">HFP15_29335</name>
</gene>
<reference evidence="1 2" key="1">
    <citation type="submission" date="2020-04" db="EMBL/GenBank/DDBJ databases">
        <title>Novel species.</title>
        <authorList>
            <person name="Teo W.F.A."/>
            <person name="Lipun K."/>
            <person name="Srisuk N."/>
            <person name="Duangmal K."/>
        </authorList>
    </citation>
    <scope>NUCLEOTIDE SEQUENCE [LARGE SCALE GENOMIC DNA]</scope>
    <source>
        <strain evidence="1 2">K13G38</strain>
    </source>
</reference>
<organism evidence="1 2">
    <name type="scientific">Amycolatopsis acididurans</name>
    <dbReference type="NCBI Taxonomy" id="2724524"/>
    <lineage>
        <taxon>Bacteria</taxon>
        <taxon>Bacillati</taxon>
        <taxon>Actinomycetota</taxon>
        <taxon>Actinomycetes</taxon>
        <taxon>Pseudonocardiales</taxon>
        <taxon>Pseudonocardiaceae</taxon>
        <taxon>Amycolatopsis</taxon>
    </lineage>
</organism>
<accession>A0ABX1JDN8</accession>
<sequence>MEGAFTASAVGVGPRLPLILTLLGVAALALPMPVFGARLLSFVTLDGVLVAFKRRVRGPPV</sequence>
<dbReference type="RefSeq" id="WP_168520003.1">
    <property type="nucleotide sequence ID" value="NZ_JAAXLS010000029.1"/>
</dbReference>
<protein>
    <submittedName>
        <fullName evidence="1">Uncharacterized protein</fullName>
    </submittedName>
</protein>
<comment type="caution">
    <text evidence="1">The sequence shown here is derived from an EMBL/GenBank/DDBJ whole genome shotgun (WGS) entry which is preliminary data.</text>
</comment>
<dbReference type="Proteomes" id="UP000715441">
    <property type="component" value="Unassembled WGS sequence"/>
</dbReference>
<name>A0ABX1JDN8_9PSEU</name>
<keyword evidence="2" id="KW-1185">Reference proteome</keyword>
<proteinExistence type="predicted"/>
<dbReference type="EMBL" id="JAAXLS010000029">
    <property type="protein sequence ID" value="NKQ56979.1"/>
    <property type="molecule type" value="Genomic_DNA"/>
</dbReference>
<evidence type="ECO:0000313" key="1">
    <source>
        <dbReference type="EMBL" id="NKQ56979.1"/>
    </source>
</evidence>
<evidence type="ECO:0000313" key="2">
    <source>
        <dbReference type="Proteomes" id="UP000715441"/>
    </source>
</evidence>